<dbReference type="NCBIfam" id="NF006767">
    <property type="entry name" value="PRK09289.1"/>
    <property type="match status" value="1"/>
</dbReference>
<feature type="domain" description="Lumazine-binding" evidence="12">
    <location>
        <begin position="97"/>
        <end position="193"/>
    </location>
</feature>
<evidence type="ECO:0000256" key="3">
    <source>
        <dbReference type="ARBA" id="ARBA00004887"/>
    </source>
</evidence>
<dbReference type="SUPFAM" id="SSF63380">
    <property type="entry name" value="Riboflavin synthase domain-like"/>
    <property type="match status" value="2"/>
</dbReference>
<comment type="caution">
    <text evidence="13">The sequence shown here is derived from an EMBL/GenBank/DDBJ whole genome shotgun (WGS) entry which is preliminary data.</text>
</comment>
<dbReference type="PIRSF" id="PIRSF000498">
    <property type="entry name" value="Riboflavin_syn_A"/>
    <property type="match status" value="1"/>
</dbReference>
<feature type="domain" description="Lumazine-binding" evidence="12">
    <location>
        <begin position="1"/>
        <end position="96"/>
    </location>
</feature>
<dbReference type="InterPro" id="IPR017938">
    <property type="entry name" value="Riboflavin_synthase-like_b-brl"/>
</dbReference>
<dbReference type="PROSITE" id="PS51177">
    <property type="entry name" value="LUMAZINE_BIND"/>
    <property type="match status" value="2"/>
</dbReference>
<dbReference type="GO" id="GO:0004746">
    <property type="term" value="F:riboflavin synthase activity"/>
    <property type="evidence" value="ECO:0007669"/>
    <property type="project" value="UniProtKB-UniRule"/>
</dbReference>
<evidence type="ECO:0000256" key="7">
    <source>
        <dbReference type="ARBA" id="ARBA00022619"/>
    </source>
</evidence>
<dbReference type="Pfam" id="PF00677">
    <property type="entry name" value="Lum_binding"/>
    <property type="match status" value="2"/>
</dbReference>
<sequence length="219" mass="23853">MFTGLIEEVGVVTSFVRSSLSAKLTISVSREFADVQIGESIAVNGTCLTVTKIRRNLVEFDVAPETLRISTITDLKVRDRVNLERALLLSARLGGHLVTGHVDGIGEIRKKVKLDKTLELSLSIPSKLLAFIVPKGSITIDGISLTLADMRDGLLIISVIPHTANSTTLADKDVGDRVNVEVDILSKYIEKHLKGEMNRGVSDDMLTKAGFFPLGWIDN</sequence>
<feature type="repeat" description="Lumazine-binding" evidence="11">
    <location>
        <begin position="97"/>
        <end position="193"/>
    </location>
</feature>
<proteinExistence type="predicted"/>
<evidence type="ECO:0000256" key="10">
    <source>
        <dbReference type="NCBIfam" id="TIGR00187"/>
    </source>
</evidence>
<dbReference type="FunFam" id="2.40.30.20:FF:000004">
    <property type="entry name" value="Riboflavin synthase, alpha subunit"/>
    <property type="match status" value="1"/>
</dbReference>
<dbReference type="GO" id="GO:0009231">
    <property type="term" value="P:riboflavin biosynthetic process"/>
    <property type="evidence" value="ECO:0007669"/>
    <property type="project" value="UniProtKB-KW"/>
</dbReference>
<accession>A0A1F4TNP5</accession>
<organism evidence="13 14">
    <name type="scientific">candidate division WOR-1 bacterium RIFOXYC2_FULL_41_25</name>
    <dbReference type="NCBI Taxonomy" id="1802586"/>
    <lineage>
        <taxon>Bacteria</taxon>
        <taxon>Bacillati</taxon>
        <taxon>Saganbacteria</taxon>
    </lineage>
</organism>
<dbReference type="PANTHER" id="PTHR21098">
    <property type="entry name" value="RIBOFLAVIN SYNTHASE ALPHA CHAIN"/>
    <property type="match status" value="1"/>
</dbReference>
<dbReference type="InterPro" id="IPR001783">
    <property type="entry name" value="Lumazine-bd"/>
</dbReference>
<keyword evidence="9" id="KW-0677">Repeat</keyword>
<evidence type="ECO:0000256" key="5">
    <source>
        <dbReference type="ARBA" id="ARBA00012827"/>
    </source>
</evidence>
<keyword evidence="8" id="KW-0808">Transferase</keyword>
<dbReference type="EMBL" id="MEUI01000019">
    <property type="protein sequence ID" value="OGC34335.1"/>
    <property type="molecule type" value="Genomic_DNA"/>
</dbReference>
<dbReference type="AlphaFoldDB" id="A0A1F4TNP5"/>
<evidence type="ECO:0000256" key="11">
    <source>
        <dbReference type="PROSITE-ProRule" id="PRU00524"/>
    </source>
</evidence>
<evidence type="ECO:0000256" key="2">
    <source>
        <dbReference type="ARBA" id="ARBA00002803"/>
    </source>
</evidence>
<comment type="function">
    <text evidence="2">Catalyzes the dismutation of two molecules of 6,7-dimethyl-8-ribityllumazine, resulting in the formation of riboflavin and 5-amino-6-(D-ribitylamino)uracil.</text>
</comment>
<dbReference type="NCBIfam" id="TIGR00187">
    <property type="entry name" value="ribE"/>
    <property type="match status" value="1"/>
</dbReference>
<dbReference type="CDD" id="cd00402">
    <property type="entry name" value="Riboflavin_synthase_like"/>
    <property type="match status" value="1"/>
</dbReference>
<comment type="catalytic activity">
    <reaction evidence="1">
        <text>2 6,7-dimethyl-8-(1-D-ribityl)lumazine + H(+) = 5-amino-6-(D-ribitylamino)uracil + riboflavin</text>
        <dbReference type="Rhea" id="RHEA:20772"/>
        <dbReference type="ChEBI" id="CHEBI:15378"/>
        <dbReference type="ChEBI" id="CHEBI:15934"/>
        <dbReference type="ChEBI" id="CHEBI:57986"/>
        <dbReference type="ChEBI" id="CHEBI:58201"/>
        <dbReference type="EC" id="2.5.1.9"/>
    </reaction>
</comment>
<evidence type="ECO:0000256" key="4">
    <source>
        <dbReference type="ARBA" id="ARBA00011233"/>
    </source>
</evidence>
<feature type="repeat" description="Lumazine-binding" evidence="11">
    <location>
        <begin position="1"/>
        <end position="96"/>
    </location>
</feature>
<dbReference type="EC" id="2.5.1.9" evidence="5 10"/>
<dbReference type="Proteomes" id="UP000177309">
    <property type="component" value="Unassembled WGS sequence"/>
</dbReference>
<dbReference type="PANTHER" id="PTHR21098:SF12">
    <property type="entry name" value="RIBOFLAVIN SYNTHASE"/>
    <property type="match status" value="1"/>
</dbReference>
<reference evidence="13 14" key="1">
    <citation type="journal article" date="2016" name="Nat. Commun.">
        <title>Thousands of microbial genomes shed light on interconnected biogeochemical processes in an aquifer system.</title>
        <authorList>
            <person name="Anantharaman K."/>
            <person name="Brown C.T."/>
            <person name="Hug L.A."/>
            <person name="Sharon I."/>
            <person name="Castelle C.J."/>
            <person name="Probst A.J."/>
            <person name="Thomas B.C."/>
            <person name="Singh A."/>
            <person name="Wilkins M.J."/>
            <person name="Karaoz U."/>
            <person name="Brodie E.L."/>
            <person name="Williams K.H."/>
            <person name="Hubbard S.S."/>
            <person name="Banfield J.F."/>
        </authorList>
    </citation>
    <scope>NUCLEOTIDE SEQUENCE [LARGE SCALE GENOMIC DNA]</scope>
</reference>
<evidence type="ECO:0000256" key="9">
    <source>
        <dbReference type="ARBA" id="ARBA00022737"/>
    </source>
</evidence>
<dbReference type="FunFam" id="2.40.30.20:FF:000003">
    <property type="entry name" value="Riboflavin synthase, alpha subunit"/>
    <property type="match status" value="1"/>
</dbReference>
<comment type="subunit">
    <text evidence="4">Homotrimer.</text>
</comment>
<evidence type="ECO:0000256" key="8">
    <source>
        <dbReference type="ARBA" id="ARBA00022679"/>
    </source>
</evidence>
<name>A0A1F4TNP5_UNCSA</name>
<evidence type="ECO:0000256" key="6">
    <source>
        <dbReference type="ARBA" id="ARBA00013950"/>
    </source>
</evidence>
<protein>
    <recommendedName>
        <fullName evidence="6 10">Riboflavin synthase</fullName>
        <ecNumber evidence="5 10">2.5.1.9</ecNumber>
    </recommendedName>
</protein>
<gene>
    <name evidence="13" type="ORF">A2462_07730</name>
</gene>
<dbReference type="NCBIfam" id="NF009566">
    <property type="entry name" value="PRK13020.1"/>
    <property type="match status" value="1"/>
</dbReference>
<evidence type="ECO:0000313" key="14">
    <source>
        <dbReference type="Proteomes" id="UP000177309"/>
    </source>
</evidence>
<comment type="pathway">
    <text evidence="3">Cofactor biosynthesis; riboflavin biosynthesis; riboflavin from 2-hydroxy-3-oxobutyl phosphate and 5-amino-6-(D-ribitylamino)uracil: step 2/2.</text>
</comment>
<dbReference type="InterPro" id="IPR026017">
    <property type="entry name" value="Lumazine-bd_dom"/>
</dbReference>
<evidence type="ECO:0000259" key="12">
    <source>
        <dbReference type="PROSITE" id="PS51177"/>
    </source>
</evidence>
<evidence type="ECO:0000313" key="13">
    <source>
        <dbReference type="EMBL" id="OGC34335.1"/>
    </source>
</evidence>
<evidence type="ECO:0000256" key="1">
    <source>
        <dbReference type="ARBA" id="ARBA00000968"/>
    </source>
</evidence>
<dbReference type="InterPro" id="IPR023366">
    <property type="entry name" value="ATP_synth_asu-like_sf"/>
</dbReference>
<keyword evidence="7" id="KW-0686">Riboflavin biosynthesis</keyword>
<dbReference type="Gene3D" id="2.40.30.20">
    <property type="match status" value="2"/>
</dbReference>